<dbReference type="RefSeq" id="WP_022714796.1">
    <property type="nucleotide sequence ID" value="NZ_JACIFX010000002.1"/>
</dbReference>
<evidence type="ECO:0000313" key="2">
    <source>
        <dbReference type="Proteomes" id="UP000551353"/>
    </source>
</evidence>
<dbReference type="EMBL" id="JACIFX010000002">
    <property type="protein sequence ID" value="MBB4228393.1"/>
    <property type="molecule type" value="Genomic_DNA"/>
</dbReference>
<gene>
    <name evidence="1" type="ORF">GGD56_002219</name>
</gene>
<evidence type="ECO:0008006" key="3">
    <source>
        <dbReference type="Google" id="ProtNLM"/>
    </source>
</evidence>
<reference evidence="1 2" key="1">
    <citation type="submission" date="2020-08" db="EMBL/GenBank/DDBJ databases">
        <title>Genomic Encyclopedia of Type Strains, Phase IV (KMG-V): Genome sequencing to study the core and pangenomes of soil and plant-associated prokaryotes.</title>
        <authorList>
            <person name="Whitman W."/>
        </authorList>
    </citation>
    <scope>NUCLEOTIDE SEQUENCE [LARGE SCALE GENOMIC DNA]</scope>
    <source>
        <strain evidence="1 2">SEMIA 4087</strain>
    </source>
</reference>
<name>A0ABR6IL97_9HYPH</name>
<dbReference type="Proteomes" id="UP000551353">
    <property type="component" value="Unassembled WGS sequence"/>
</dbReference>
<keyword evidence="2" id="KW-1185">Reference proteome</keyword>
<accession>A0ABR6IL97</accession>
<evidence type="ECO:0000313" key="1">
    <source>
        <dbReference type="EMBL" id="MBB4228393.1"/>
    </source>
</evidence>
<organism evidence="1 2">
    <name type="scientific">Rhizobium mongolense</name>
    <dbReference type="NCBI Taxonomy" id="57676"/>
    <lineage>
        <taxon>Bacteria</taxon>
        <taxon>Pseudomonadati</taxon>
        <taxon>Pseudomonadota</taxon>
        <taxon>Alphaproteobacteria</taxon>
        <taxon>Hyphomicrobiales</taxon>
        <taxon>Rhizobiaceae</taxon>
        <taxon>Rhizobium/Agrobacterium group</taxon>
        <taxon>Rhizobium</taxon>
    </lineage>
</organism>
<sequence length="62" mass="7088">MRRLFGCATEDIHVHELVAGRDEGSGRFPLSETVNRYSLRGFLDVELDETLIGPETSIRRIR</sequence>
<proteinExistence type="predicted"/>
<protein>
    <recommendedName>
        <fullName evidence="3">Transposase</fullName>
    </recommendedName>
</protein>
<comment type="caution">
    <text evidence="1">The sequence shown here is derived from an EMBL/GenBank/DDBJ whole genome shotgun (WGS) entry which is preliminary data.</text>
</comment>